<name>A1CHF3_ASPCL</name>
<dbReference type="STRING" id="344612.A1CHF3"/>
<sequence>MSWSVHFSTWENALQLIEAVDRPNFGLRLDSFHLVTKLWEDPFARSGKYPHADQQLAASLHRFQQHCPLEMIFYVQFSDSERFDPPFSRTHPWYVEGEAPEFTWSKHARPFPFETELGGYMPVAEVAKAWILEKGFRG</sequence>
<accession>A1CHF3</accession>
<dbReference type="Gene3D" id="3.20.20.150">
    <property type="entry name" value="Divalent-metal-dependent TIM barrel enzymes"/>
    <property type="match status" value="1"/>
</dbReference>
<dbReference type="Proteomes" id="UP000006701">
    <property type="component" value="Unassembled WGS sequence"/>
</dbReference>
<evidence type="ECO:0008006" key="3">
    <source>
        <dbReference type="Google" id="ProtNLM"/>
    </source>
</evidence>
<dbReference type="InterPro" id="IPR050312">
    <property type="entry name" value="IolE/XylAMocC-like"/>
</dbReference>
<dbReference type="KEGG" id="act:ACLA_047770"/>
<dbReference type="HOGENOM" id="CLU_1854784_0_0_1"/>
<dbReference type="VEuPathDB" id="FungiDB:ACLA_047770"/>
<dbReference type="SUPFAM" id="SSF51658">
    <property type="entry name" value="Xylose isomerase-like"/>
    <property type="match status" value="1"/>
</dbReference>
<reference evidence="1 2" key="1">
    <citation type="journal article" date="2008" name="PLoS Genet.">
        <title>Genomic islands in the pathogenic filamentous fungus Aspergillus fumigatus.</title>
        <authorList>
            <person name="Fedorova N.D."/>
            <person name="Khaldi N."/>
            <person name="Joardar V.S."/>
            <person name="Maiti R."/>
            <person name="Amedeo P."/>
            <person name="Anderson M.J."/>
            <person name="Crabtree J."/>
            <person name="Silva J.C."/>
            <person name="Badger J.H."/>
            <person name="Albarraq A."/>
            <person name="Angiuoli S."/>
            <person name="Bussey H."/>
            <person name="Bowyer P."/>
            <person name="Cotty P.J."/>
            <person name="Dyer P.S."/>
            <person name="Egan A."/>
            <person name="Galens K."/>
            <person name="Fraser-Liggett C.M."/>
            <person name="Haas B.J."/>
            <person name="Inman J.M."/>
            <person name="Kent R."/>
            <person name="Lemieux S."/>
            <person name="Malavazi I."/>
            <person name="Orvis J."/>
            <person name="Roemer T."/>
            <person name="Ronning C.M."/>
            <person name="Sundaram J.P."/>
            <person name="Sutton G."/>
            <person name="Turner G."/>
            <person name="Venter J.C."/>
            <person name="White O.R."/>
            <person name="Whitty B.R."/>
            <person name="Youngman P."/>
            <person name="Wolfe K.H."/>
            <person name="Goldman G.H."/>
            <person name="Wortman J.R."/>
            <person name="Jiang B."/>
            <person name="Denning D.W."/>
            <person name="Nierman W.C."/>
        </authorList>
    </citation>
    <scope>NUCLEOTIDE SEQUENCE [LARGE SCALE GENOMIC DNA]</scope>
    <source>
        <strain evidence="2">ATCC 1007 / CBS 513.65 / DSM 816 / NCTC 3887 / NRRL 1</strain>
    </source>
</reference>
<dbReference type="OrthoDB" id="5360893at2759"/>
<dbReference type="GeneID" id="4704424"/>
<evidence type="ECO:0000313" key="2">
    <source>
        <dbReference type="Proteomes" id="UP000006701"/>
    </source>
</evidence>
<dbReference type="eggNOG" id="ENOG502QQ4I">
    <property type="taxonomic scope" value="Eukaryota"/>
</dbReference>
<protein>
    <recommendedName>
        <fullName evidence="3">Xylose isomerase-like TIM barrel domain-containing protein</fullName>
    </recommendedName>
</protein>
<dbReference type="PANTHER" id="PTHR12110">
    <property type="entry name" value="HYDROXYPYRUVATE ISOMERASE"/>
    <property type="match status" value="1"/>
</dbReference>
<dbReference type="InterPro" id="IPR036237">
    <property type="entry name" value="Xyl_isomerase-like_sf"/>
</dbReference>
<dbReference type="RefSeq" id="XP_001271734.1">
    <property type="nucleotide sequence ID" value="XM_001271733.1"/>
</dbReference>
<proteinExistence type="predicted"/>
<evidence type="ECO:0000313" key="1">
    <source>
        <dbReference type="EMBL" id="EAW10308.1"/>
    </source>
</evidence>
<dbReference type="AlphaFoldDB" id="A1CHF3"/>
<gene>
    <name evidence="1" type="ORF">ACLA_047770</name>
</gene>
<dbReference type="EMBL" id="DS027054">
    <property type="protein sequence ID" value="EAW10308.1"/>
    <property type="molecule type" value="Genomic_DNA"/>
</dbReference>
<dbReference type="PANTHER" id="PTHR12110:SF38">
    <property type="entry name" value="DIOXYGENASE, PUTATIVE (AFU_ORTHOLOGUE AFUA_6G00240)-RELATED"/>
    <property type="match status" value="1"/>
</dbReference>
<keyword evidence="2" id="KW-1185">Reference proteome</keyword>
<organism evidence="1 2">
    <name type="scientific">Aspergillus clavatus (strain ATCC 1007 / CBS 513.65 / DSM 816 / NCTC 3887 / NRRL 1 / QM 1276 / 107)</name>
    <dbReference type="NCBI Taxonomy" id="344612"/>
    <lineage>
        <taxon>Eukaryota</taxon>
        <taxon>Fungi</taxon>
        <taxon>Dikarya</taxon>
        <taxon>Ascomycota</taxon>
        <taxon>Pezizomycotina</taxon>
        <taxon>Eurotiomycetes</taxon>
        <taxon>Eurotiomycetidae</taxon>
        <taxon>Eurotiales</taxon>
        <taxon>Aspergillaceae</taxon>
        <taxon>Aspergillus</taxon>
        <taxon>Aspergillus subgen. Fumigati</taxon>
    </lineage>
</organism>